<evidence type="ECO:0000256" key="1">
    <source>
        <dbReference type="SAM" id="Phobius"/>
    </source>
</evidence>
<dbReference type="OrthoDB" id="1934322at2759"/>
<feature type="transmembrane region" description="Helical" evidence="1">
    <location>
        <begin position="61"/>
        <end position="79"/>
    </location>
</feature>
<gene>
    <name evidence="2" type="ORF">SHERM_22363</name>
</gene>
<sequence>MSTHSPSLRQVLSETWRVIAAHLRHFLALSALFLLPVSFSTTLYYLHSISTISTPYTRPHLLIYILASLLFTLCAIPSITTTTFAAFYLVFVFGVVVLVAYIGLPLIGLEIDYDNPYFLVFVVVATIVLGFVLVYMQVEWCLSSAVVVLESKWGFEPLRRSSHLVKGARWLALSMTVLFASIGGVLTVWYSNLVASKGVACEGWVFVQMVVYVVISTVLSLYGLVANTVLFAYCKTSQELKVMIDEETGGEYLSLPKV</sequence>
<dbReference type="EMBL" id="CACSLK010026072">
    <property type="protein sequence ID" value="CAA0825589.1"/>
    <property type="molecule type" value="Genomic_DNA"/>
</dbReference>
<feature type="transmembrane region" description="Helical" evidence="1">
    <location>
        <begin position="116"/>
        <end position="149"/>
    </location>
</feature>
<dbReference type="Proteomes" id="UP001153555">
    <property type="component" value="Unassembled WGS sequence"/>
</dbReference>
<dbReference type="PANTHER" id="PTHR33133:SF7">
    <property type="entry name" value="F26K24.10 PROTEIN-RELATED"/>
    <property type="match status" value="1"/>
</dbReference>
<reference evidence="2" key="1">
    <citation type="submission" date="2019-12" db="EMBL/GenBank/DDBJ databases">
        <authorList>
            <person name="Scholes J."/>
        </authorList>
    </citation>
    <scope>NUCLEOTIDE SEQUENCE</scope>
</reference>
<feature type="transmembrane region" description="Helical" evidence="1">
    <location>
        <begin position="210"/>
        <end position="233"/>
    </location>
</feature>
<keyword evidence="1" id="KW-1133">Transmembrane helix</keyword>
<proteinExistence type="predicted"/>
<dbReference type="AlphaFoldDB" id="A0A9N7RFI2"/>
<protein>
    <submittedName>
        <fullName evidence="2">Uncharacterized protein</fullName>
    </submittedName>
</protein>
<evidence type="ECO:0000313" key="3">
    <source>
        <dbReference type="Proteomes" id="UP001153555"/>
    </source>
</evidence>
<keyword evidence="1" id="KW-0472">Membrane</keyword>
<organism evidence="2 3">
    <name type="scientific">Striga hermonthica</name>
    <name type="common">Purple witchweed</name>
    <name type="synonym">Buchnera hermonthica</name>
    <dbReference type="NCBI Taxonomy" id="68872"/>
    <lineage>
        <taxon>Eukaryota</taxon>
        <taxon>Viridiplantae</taxon>
        <taxon>Streptophyta</taxon>
        <taxon>Embryophyta</taxon>
        <taxon>Tracheophyta</taxon>
        <taxon>Spermatophyta</taxon>
        <taxon>Magnoliopsida</taxon>
        <taxon>eudicotyledons</taxon>
        <taxon>Gunneridae</taxon>
        <taxon>Pentapetalae</taxon>
        <taxon>asterids</taxon>
        <taxon>lamiids</taxon>
        <taxon>Lamiales</taxon>
        <taxon>Orobanchaceae</taxon>
        <taxon>Buchnereae</taxon>
        <taxon>Striga</taxon>
    </lineage>
</organism>
<name>A0A9N7RFI2_STRHE</name>
<comment type="caution">
    <text evidence="2">The sequence shown here is derived from an EMBL/GenBank/DDBJ whole genome shotgun (WGS) entry which is preliminary data.</text>
</comment>
<evidence type="ECO:0000313" key="2">
    <source>
        <dbReference type="EMBL" id="CAA0825589.1"/>
    </source>
</evidence>
<keyword evidence="1" id="KW-0812">Transmembrane</keyword>
<accession>A0A9N7RFI2</accession>
<keyword evidence="3" id="KW-1185">Reference proteome</keyword>
<feature type="transmembrane region" description="Helical" evidence="1">
    <location>
        <begin position="86"/>
        <end position="104"/>
    </location>
</feature>
<feature type="transmembrane region" description="Helical" evidence="1">
    <location>
        <begin position="26"/>
        <end position="46"/>
    </location>
</feature>
<dbReference type="PANTHER" id="PTHR33133">
    <property type="entry name" value="OS08G0107100 PROTEIN-RELATED"/>
    <property type="match status" value="1"/>
</dbReference>
<feature type="transmembrane region" description="Helical" evidence="1">
    <location>
        <begin position="170"/>
        <end position="190"/>
    </location>
</feature>